<keyword evidence="2" id="KW-1185">Reference proteome</keyword>
<sequence>MAVSASVQVEEGSPPPRSPLQLLSPINSIRSPKASPSPVPRDAAEVVFMFFSYSNVPIANCLYAVVVADSSVAFSSKAKSRDHLVKEPPKPFYAVLECPFGDYPQGCWSTYAKEDECRRYIPLYKAALRGDWESAERFFDRDKSGLTARVNKLRETALHVSVGVGSKSINFVKNLIDKMPVEALEIEDHLNATALHIAAWVGNLEAAKALVERHPRLIYMRDCRSWLPFHLAAFNAHKDTLSYLVDLHKFDQMSQLFNNEDSGACFLVHSIISGFYDVALDFVKKYPTLATSKQDNGNYGLKAMARKASAFPSACQHNFWQRIIYAHVPVKLDDCIIYQNEGDIENPVDNSQVIVQKYNWARVLMQYLSIAVPCIKNIQEQKKMHIQALELVKCLCTTIRSLNYSNAYDLLPKDALHVAAREGIREVIEELVESFPSLVWAHDSEGHNLFQRAVIERHENVFNLLYQMSDHRQSIIQHIDESRNNLLHFAGRQAPPKKLSLISGAALQMQRELQWFKQVEKFSNPSDIEWQNDADETPKAVFTKEHRKLVVEGAKWMKDTANSCTIPATLIATVVFAAAITVPGGNNSADGLPIFSNEVAFTIFLVFDAISLFTSTTSLLMFLSILTSRCAEDDFLSILPNRLIIGLVSLFLSITTMVVAFSSALYLVLVFAHNDPWIIIPVVALASLPIISFASLQFPLVMNLIASTYGRGIFGKQSDRPFY</sequence>
<organism evidence="1 2">
    <name type="scientific">Vaccinium darrowii</name>
    <dbReference type="NCBI Taxonomy" id="229202"/>
    <lineage>
        <taxon>Eukaryota</taxon>
        <taxon>Viridiplantae</taxon>
        <taxon>Streptophyta</taxon>
        <taxon>Embryophyta</taxon>
        <taxon>Tracheophyta</taxon>
        <taxon>Spermatophyta</taxon>
        <taxon>Magnoliopsida</taxon>
        <taxon>eudicotyledons</taxon>
        <taxon>Gunneridae</taxon>
        <taxon>Pentapetalae</taxon>
        <taxon>asterids</taxon>
        <taxon>Ericales</taxon>
        <taxon>Ericaceae</taxon>
        <taxon>Vaccinioideae</taxon>
        <taxon>Vaccinieae</taxon>
        <taxon>Vaccinium</taxon>
    </lineage>
</organism>
<proteinExistence type="predicted"/>
<comment type="caution">
    <text evidence="1">The sequence shown here is derived from an EMBL/GenBank/DDBJ whole genome shotgun (WGS) entry which is preliminary data.</text>
</comment>
<evidence type="ECO:0000313" key="2">
    <source>
        <dbReference type="Proteomes" id="UP000828048"/>
    </source>
</evidence>
<protein>
    <submittedName>
        <fullName evidence="1">Uncharacterized protein</fullName>
    </submittedName>
</protein>
<dbReference type="Proteomes" id="UP000828048">
    <property type="component" value="Chromosome 8"/>
</dbReference>
<reference evidence="1 2" key="1">
    <citation type="journal article" date="2021" name="Hortic Res">
        <title>High-quality reference genome and annotation aids understanding of berry development for evergreen blueberry (Vaccinium darrowii).</title>
        <authorList>
            <person name="Yu J."/>
            <person name="Hulse-Kemp A.M."/>
            <person name="Babiker E."/>
            <person name="Staton M."/>
        </authorList>
    </citation>
    <scope>NUCLEOTIDE SEQUENCE [LARGE SCALE GENOMIC DNA]</scope>
    <source>
        <strain evidence="2">cv. NJ 8807/NJ 8810</strain>
        <tissue evidence="1">Young leaf</tissue>
    </source>
</reference>
<dbReference type="EMBL" id="CM037158">
    <property type="protein sequence ID" value="KAH7852469.1"/>
    <property type="molecule type" value="Genomic_DNA"/>
</dbReference>
<gene>
    <name evidence="1" type="ORF">Vadar_025151</name>
</gene>
<evidence type="ECO:0000313" key="1">
    <source>
        <dbReference type="EMBL" id="KAH7852469.1"/>
    </source>
</evidence>
<name>A0ACB7YH79_9ERIC</name>
<accession>A0ACB7YH79</accession>